<keyword evidence="1 2" id="KW-0694">RNA-binding</keyword>
<accession>A0A1H8G8E7</accession>
<protein>
    <submittedName>
        <fullName evidence="5">RNA-binding protein</fullName>
    </submittedName>
</protein>
<sequence length="120" mass="13942">MTPKLSITQRRRFCAQGHLLNPIVSIGKAGLTKSVLEEIDRGLLSHELIKIKVHLDNRDIRKSMLETICQNLNAVPIQQIGKIFVIYRQKPEDTDPKKTEKINTPEKKREPRRTKRSYQN</sequence>
<reference evidence="5 6" key="1">
    <citation type="submission" date="2016-10" db="EMBL/GenBank/DDBJ databases">
        <authorList>
            <person name="de Groot N.N."/>
        </authorList>
    </citation>
    <scope>NUCLEOTIDE SEQUENCE [LARGE SCALE GENOMIC DNA]</scope>
    <source>
        <strain evidence="5 6">Nm22</strain>
    </source>
</reference>
<feature type="compositionally biased region" description="Basic residues" evidence="3">
    <location>
        <begin position="110"/>
        <end position="120"/>
    </location>
</feature>
<evidence type="ECO:0000256" key="2">
    <source>
        <dbReference type="PROSITE-ProRule" id="PRU00626"/>
    </source>
</evidence>
<dbReference type="RefSeq" id="WP_218143958.1">
    <property type="nucleotide sequence ID" value="NZ_FOCP01000016.1"/>
</dbReference>
<dbReference type="PANTHER" id="PTHR40065:SF3">
    <property type="entry name" value="RNA-BINDING PROTEIN YHBY"/>
    <property type="match status" value="1"/>
</dbReference>
<dbReference type="AlphaFoldDB" id="A0A1H8G8E7"/>
<dbReference type="SUPFAM" id="SSF75471">
    <property type="entry name" value="YhbY-like"/>
    <property type="match status" value="1"/>
</dbReference>
<organism evidence="5 6">
    <name type="scientific">Nitrosomonas marina</name>
    <dbReference type="NCBI Taxonomy" id="917"/>
    <lineage>
        <taxon>Bacteria</taxon>
        <taxon>Pseudomonadati</taxon>
        <taxon>Pseudomonadota</taxon>
        <taxon>Betaproteobacteria</taxon>
        <taxon>Nitrosomonadales</taxon>
        <taxon>Nitrosomonadaceae</taxon>
        <taxon>Nitrosomonas</taxon>
    </lineage>
</organism>
<evidence type="ECO:0000313" key="6">
    <source>
        <dbReference type="Proteomes" id="UP000199459"/>
    </source>
</evidence>
<evidence type="ECO:0000259" key="4">
    <source>
        <dbReference type="PROSITE" id="PS51295"/>
    </source>
</evidence>
<dbReference type="STRING" id="917.SAMN05216326_1467"/>
<proteinExistence type="predicted"/>
<evidence type="ECO:0000313" key="5">
    <source>
        <dbReference type="EMBL" id="SEN39777.1"/>
    </source>
</evidence>
<gene>
    <name evidence="5" type="ORF">SAMN05216325_11670</name>
</gene>
<dbReference type="Pfam" id="PF01985">
    <property type="entry name" value="CRS1_YhbY"/>
    <property type="match status" value="1"/>
</dbReference>
<evidence type="ECO:0000256" key="3">
    <source>
        <dbReference type="SAM" id="MobiDB-lite"/>
    </source>
</evidence>
<name>A0A1H8G8E7_9PROT</name>
<dbReference type="InterPro" id="IPR051925">
    <property type="entry name" value="RNA-binding_domain"/>
</dbReference>
<dbReference type="EMBL" id="FOCP01000016">
    <property type="protein sequence ID" value="SEN39777.1"/>
    <property type="molecule type" value="Genomic_DNA"/>
</dbReference>
<dbReference type="PROSITE" id="PS51295">
    <property type="entry name" value="CRM"/>
    <property type="match status" value="1"/>
</dbReference>
<dbReference type="Proteomes" id="UP000199459">
    <property type="component" value="Unassembled WGS sequence"/>
</dbReference>
<dbReference type="GO" id="GO:0003723">
    <property type="term" value="F:RNA binding"/>
    <property type="evidence" value="ECO:0007669"/>
    <property type="project" value="UniProtKB-UniRule"/>
</dbReference>
<dbReference type="PANTHER" id="PTHR40065">
    <property type="entry name" value="RNA-BINDING PROTEIN YHBY"/>
    <property type="match status" value="1"/>
</dbReference>
<feature type="compositionally biased region" description="Basic and acidic residues" evidence="3">
    <location>
        <begin position="92"/>
        <end position="109"/>
    </location>
</feature>
<dbReference type="Gene3D" id="3.30.110.60">
    <property type="entry name" value="YhbY-like"/>
    <property type="match status" value="1"/>
</dbReference>
<dbReference type="SMART" id="SM01103">
    <property type="entry name" value="CRS1_YhbY"/>
    <property type="match status" value="1"/>
</dbReference>
<feature type="domain" description="CRM" evidence="4">
    <location>
        <begin position="3"/>
        <end position="99"/>
    </location>
</feature>
<dbReference type="InterPro" id="IPR035920">
    <property type="entry name" value="YhbY-like_sf"/>
</dbReference>
<feature type="region of interest" description="Disordered" evidence="3">
    <location>
        <begin position="92"/>
        <end position="120"/>
    </location>
</feature>
<dbReference type="InterPro" id="IPR001890">
    <property type="entry name" value="RNA-binding_CRM"/>
</dbReference>
<evidence type="ECO:0000256" key="1">
    <source>
        <dbReference type="ARBA" id="ARBA00022884"/>
    </source>
</evidence>